<name>A0A226DLT7_FOLCA</name>
<sequence>MTGREPVVVATEEIETPEHDVGLDWDVCERKQWRRKLAWQGDMSDRAAATTTLLLTVAWWWRLVLGPRTGCEIVGNLEEDIHPWRQLVGDRAAVLSLSSEPLLSPCSVAQSQQCACLPAAAAATTPTDRPTEISPHSRRLNVFLCVTQLV</sequence>
<protein>
    <submittedName>
        <fullName evidence="1">Uncharacterized protein</fullName>
    </submittedName>
</protein>
<evidence type="ECO:0000313" key="2">
    <source>
        <dbReference type="Proteomes" id="UP000198287"/>
    </source>
</evidence>
<keyword evidence="2" id="KW-1185">Reference proteome</keyword>
<dbReference type="EMBL" id="LNIX01000017">
    <property type="protein sequence ID" value="OXA45824.1"/>
    <property type="molecule type" value="Genomic_DNA"/>
</dbReference>
<dbReference type="AlphaFoldDB" id="A0A226DLT7"/>
<comment type="caution">
    <text evidence="1">The sequence shown here is derived from an EMBL/GenBank/DDBJ whole genome shotgun (WGS) entry which is preliminary data.</text>
</comment>
<reference evidence="1 2" key="1">
    <citation type="submission" date="2015-12" db="EMBL/GenBank/DDBJ databases">
        <title>The genome of Folsomia candida.</title>
        <authorList>
            <person name="Faddeeva A."/>
            <person name="Derks M.F."/>
            <person name="Anvar Y."/>
            <person name="Smit S."/>
            <person name="Van Straalen N."/>
            <person name="Roelofs D."/>
        </authorList>
    </citation>
    <scope>NUCLEOTIDE SEQUENCE [LARGE SCALE GENOMIC DNA]</scope>
    <source>
        <strain evidence="1 2">VU population</strain>
        <tissue evidence="1">Whole body</tissue>
    </source>
</reference>
<organism evidence="1 2">
    <name type="scientific">Folsomia candida</name>
    <name type="common">Springtail</name>
    <dbReference type="NCBI Taxonomy" id="158441"/>
    <lineage>
        <taxon>Eukaryota</taxon>
        <taxon>Metazoa</taxon>
        <taxon>Ecdysozoa</taxon>
        <taxon>Arthropoda</taxon>
        <taxon>Hexapoda</taxon>
        <taxon>Collembola</taxon>
        <taxon>Entomobryomorpha</taxon>
        <taxon>Isotomoidea</taxon>
        <taxon>Isotomidae</taxon>
        <taxon>Proisotominae</taxon>
        <taxon>Folsomia</taxon>
    </lineage>
</organism>
<accession>A0A226DLT7</accession>
<dbReference type="Proteomes" id="UP000198287">
    <property type="component" value="Unassembled WGS sequence"/>
</dbReference>
<evidence type="ECO:0000313" key="1">
    <source>
        <dbReference type="EMBL" id="OXA45824.1"/>
    </source>
</evidence>
<proteinExistence type="predicted"/>
<gene>
    <name evidence="1" type="ORF">Fcan01_19680</name>
</gene>